<name>A0A839TN78_9BACL</name>
<accession>A0A839TN78</accession>
<evidence type="ECO:0000313" key="2">
    <source>
        <dbReference type="Proteomes" id="UP000517523"/>
    </source>
</evidence>
<comment type="caution">
    <text evidence="1">The sequence shown here is derived from an EMBL/GenBank/DDBJ whole genome shotgun (WGS) entry which is preliminary data.</text>
</comment>
<dbReference type="Proteomes" id="UP000517523">
    <property type="component" value="Unassembled WGS sequence"/>
</dbReference>
<protein>
    <submittedName>
        <fullName evidence="1">Uncharacterized protein</fullName>
    </submittedName>
</protein>
<evidence type="ECO:0000313" key="1">
    <source>
        <dbReference type="EMBL" id="MBB3126868.1"/>
    </source>
</evidence>
<organism evidence="1 2">
    <name type="scientific">Paenibacillus rhizosphaerae</name>
    <dbReference type="NCBI Taxonomy" id="297318"/>
    <lineage>
        <taxon>Bacteria</taxon>
        <taxon>Bacillati</taxon>
        <taxon>Bacillota</taxon>
        <taxon>Bacilli</taxon>
        <taxon>Bacillales</taxon>
        <taxon>Paenibacillaceae</taxon>
        <taxon>Paenibacillus</taxon>
    </lineage>
</organism>
<dbReference type="AlphaFoldDB" id="A0A839TN78"/>
<dbReference type="EMBL" id="JACHXJ010000001">
    <property type="protein sequence ID" value="MBB3126868.1"/>
    <property type="molecule type" value="Genomic_DNA"/>
</dbReference>
<dbReference type="RefSeq" id="WP_183580759.1">
    <property type="nucleotide sequence ID" value="NZ_JACHXJ010000001.1"/>
</dbReference>
<sequence length="56" mass="6397">MTHAKEDPTRDLWDWAESRYGKSELLIEYVVNVPDQITGYEIVNEVGGITMKNLNG</sequence>
<proteinExistence type="predicted"/>
<reference evidence="1 2" key="1">
    <citation type="submission" date="2020-08" db="EMBL/GenBank/DDBJ databases">
        <title>Genomic Encyclopedia of Type Strains, Phase III (KMG-III): the genomes of soil and plant-associated and newly described type strains.</title>
        <authorList>
            <person name="Whitman W."/>
        </authorList>
    </citation>
    <scope>NUCLEOTIDE SEQUENCE [LARGE SCALE GENOMIC DNA]</scope>
    <source>
        <strain evidence="1 2">CECT 5831</strain>
    </source>
</reference>
<gene>
    <name evidence="1" type="ORF">FHS19_001522</name>
</gene>